<accession>A0A6C0U020</accession>
<protein>
    <submittedName>
        <fullName evidence="3">Lipase family protein</fullName>
    </submittedName>
</protein>
<dbReference type="EMBL" id="CP048711">
    <property type="protein sequence ID" value="QIB65356.1"/>
    <property type="molecule type" value="Genomic_DNA"/>
</dbReference>
<organism evidence="3 4">
    <name type="scientific">Kineobactrum salinum</name>
    <dbReference type="NCBI Taxonomy" id="2708301"/>
    <lineage>
        <taxon>Bacteria</taxon>
        <taxon>Pseudomonadati</taxon>
        <taxon>Pseudomonadota</taxon>
        <taxon>Gammaproteobacteria</taxon>
        <taxon>Cellvibrionales</taxon>
        <taxon>Halieaceae</taxon>
        <taxon>Kineobactrum</taxon>
    </lineage>
</organism>
<dbReference type="SUPFAM" id="SSF53474">
    <property type="entry name" value="alpha/beta-Hydrolases"/>
    <property type="match status" value="1"/>
</dbReference>
<proteinExistence type="predicted"/>
<name>A0A6C0U020_9GAMM</name>
<evidence type="ECO:0000313" key="4">
    <source>
        <dbReference type="Proteomes" id="UP000477680"/>
    </source>
</evidence>
<dbReference type="InterPro" id="IPR002921">
    <property type="entry name" value="Fungal_lipase-type"/>
</dbReference>
<dbReference type="Pfam" id="PF01764">
    <property type="entry name" value="Lipase_3"/>
    <property type="match status" value="1"/>
</dbReference>
<dbReference type="KEGG" id="kim:G3T16_08040"/>
<dbReference type="PROSITE" id="PS51257">
    <property type="entry name" value="PROKAR_LIPOPROTEIN"/>
    <property type="match status" value="1"/>
</dbReference>
<evidence type="ECO:0000259" key="2">
    <source>
        <dbReference type="Pfam" id="PF01764"/>
    </source>
</evidence>
<dbReference type="Gene3D" id="3.40.50.1820">
    <property type="entry name" value="alpha/beta hydrolase"/>
    <property type="match status" value="1"/>
</dbReference>
<dbReference type="Proteomes" id="UP000477680">
    <property type="component" value="Chromosome"/>
</dbReference>
<dbReference type="RefSeq" id="WP_163494595.1">
    <property type="nucleotide sequence ID" value="NZ_CP048711.1"/>
</dbReference>
<sequence>MNNHRLLILAILALLAACSGLPDAHSLAARHQLDLQLLDTPGFTLPALSGADPGAGQPLHLYIPGDGRPWRGRQVSPNPTGHTALALELMLRDPAPGILLGRPCYYLATLPANCEPALWTSGRYSAQVVDAMLAAMRQLLVQRQPSSLVLIGYSGGGVLALLLADRLTATSAPNALPVAVITVASNLDIQHWTGYHGHLPLSDSLNPATVLPPVPPFRQFHLAGGLDPVVPASTTASFRQRQPGAHYQRFDDFDHRCCWVRDWPAILDGLLTFVGN</sequence>
<reference evidence="3 4" key="1">
    <citation type="submission" date="2020-02" db="EMBL/GenBank/DDBJ databases">
        <title>Genome sequencing for Kineobactrum sp. M2.</title>
        <authorList>
            <person name="Park S.-J."/>
        </authorList>
    </citation>
    <scope>NUCLEOTIDE SEQUENCE [LARGE SCALE GENOMIC DNA]</scope>
    <source>
        <strain evidence="3 4">M2</strain>
    </source>
</reference>
<evidence type="ECO:0000313" key="3">
    <source>
        <dbReference type="EMBL" id="QIB65356.1"/>
    </source>
</evidence>
<keyword evidence="4" id="KW-1185">Reference proteome</keyword>
<feature type="chain" id="PRO_5025518757" evidence="1">
    <location>
        <begin position="25"/>
        <end position="276"/>
    </location>
</feature>
<feature type="domain" description="Fungal lipase-type" evidence="2">
    <location>
        <begin position="127"/>
        <end position="185"/>
    </location>
</feature>
<dbReference type="AlphaFoldDB" id="A0A6C0U020"/>
<feature type="signal peptide" evidence="1">
    <location>
        <begin position="1"/>
        <end position="24"/>
    </location>
</feature>
<gene>
    <name evidence="3" type="ORF">G3T16_08040</name>
</gene>
<dbReference type="InterPro" id="IPR029058">
    <property type="entry name" value="AB_hydrolase_fold"/>
</dbReference>
<keyword evidence="1" id="KW-0732">Signal</keyword>
<dbReference type="GO" id="GO:0006629">
    <property type="term" value="P:lipid metabolic process"/>
    <property type="evidence" value="ECO:0007669"/>
    <property type="project" value="InterPro"/>
</dbReference>
<evidence type="ECO:0000256" key="1">
    <source>
        <dbReference type="SAM" id="SignalP"/>
    </source>
</evidence>